<comment type="caution">
    <text evidence="2">The sequence shown here is derived from an EMBL/GenBank/DDBJ whole genome shotgun (WGS) entry which is preliminary data.</text>
</comment>
<proteinExistence type="predicted"/>
<name>A0A6A4S2Z7_SCOMX</name>
<gene>
    <name evidence="2" type="ORF">F2P81_017838</name>
</gene>
<feature type="region of interest" description="Disordered" evidence="1">
    <location>
        <begin position="68"/>
        <end position="98"/>
    </location>
</feature>
<feature type="compositionally biased region" description="Polar residues" evidence="1">
    <location>
        <begin position="83"/>
        <end position="98"/>
    </location>
</feature>
<evidence type="ECO:0000313" key="3">
    <source>
        <dbReference type="Proteomes" id="UP000438429"/>
    </source>
</evidence>
<dbReference type="Proteomes" id="UP000438429">
    <property type="component" value="Unassembled WGS sequence"/>
</dbReference>
<organism evidence="2 3">
    <name type="scientific">Scophthalmus maximus</name>
    <name type="common">Turbot</name>
    <name type="synonym">Psetta maxima</name>
    <dbReference type="NCBI Taxonomy" id="52904"/>
    <lineage>
        <taxon>Eukaryota</taxon>
        <taxon>Metazoa</taxon>
        <taxon>Chordata</taxon>
        <taxon>Craniata</taxon>
        <taxon>Vertebrata</taxon>
        <taxon>Euteleostomi</taxon>
        <taxon>Actinopterygii</taxon>
        <taxon>Neopterygii</taxon>
        <taxon>Teleostei</taxon>
        <taxon>Neoteleostei</taxon>
        <taxon>Acanthomorphata</taxon>
        <taxon>Carangaria</taxon>
        <taxon>Pleuronectiformes</taxon>
        <taxon>Pleuronectoidei</taxon>
        <taxon>Scophthalmidae</taxon>
        <taxon>Scophthalmus</taxon>
    </lineage>
</organism>
<protein>
    <submittedName>
        <fullName evidence="2">Uncharacterized protein</fullName>
    </submittedName>
</protein>
<feature type="compositionally biased region" description="Basic and acidic residues" evidence="1">
    <location>
        <begin position="68"/>
        <end position="82"/>
    </location>
</feature>
<evidence type="ECO:0000256" key="1">
    <source>
        <dbReference type="SAM" id="MobiDB-lite"/>
    </source>
</evidence>
<dbReference type="AlphaFoldDB" id="A0A6A4S2Z7"/>
<sequence>MLVGGRGSETDGSGFLLLRGNVGPVLSSGRRQSRREIDLSHPIRESGSVQPLLLDRDVTSVVFVTSEVTRESKDETSQRTEENPITASVRSADGPSTV</sequence>
<accession>A0A6A4S2Z7</accession>
<evidence type="ECO:0000313" key="2">
    <source>
        <dbReference type="EMBL" id="KAF0028733.1"/>
    </source>
</evidence>
<reference evidence="2 3" key="1">
    <citation type="submission" date="2019-06" db="EMBL/GenBank/DDBJ databases">
        <title>Draft genomes of female and male turbot (Scophthalmus maximus).</title>
        <authorList>
            <person name="Xu H."/>
            <person name="Xu X.-W."/>
            <person name="Shao C."/>
            <person name="Chen S."/>
        </authorList>
    </citation>
    <scope>NUCLEOTIDE SEQUENCE [LARGE SCALE GENOMIC DNA]</scope>
    <source>
        <strain evidence="2">Ysfricsl-2016a</strain>
        <tissue evidence="2">Blood</tissue>
    </source>
</reference>
<dbReference type="EMBL" id="VEVO01000016">
    <property type="protein sequence ID" value="KAF0028733.1"/>
    <property type="molecule type" value="Genomic_DNA"/>
</dbReference>